<dbReference type="GO" id="GO:0016020">
    <property type="term" value="C:membrane"/>
    <property type="evidence" value="ECO:0007669"/>
    <property type="project" value="UniProtKB-SubCell"/>
</dbReference>
<dbReference type="PANTHER" id="PTHR23130:SF195">
    <property type="entry name" value="CYTOCHROME B561 AND DOMON DOMAIN-CONTAINING PROTEIN"/>
    <property type="match status" value="1"/>
</dbReference>
<evidence type="ECO:0000313" key="9">
    <source>
        <dbReference type="RefSeq" id="XP_021835188.1"/>
    </source>
</evidence>
<dbReference type="Proteomes" id="UP000813463">
    <property type="component" value="Chromosome 3"/>
</dbReference>
<evidence type="ECO:0000256" key="3">
    <source>
        <dbReference type="ARBA" id="ARBA00022692"/>
    </source>
</evidence>
<name>A0A9R0HR85_SPIOL</name>
<evidence type="ECO:0000313" key="8">
    <source>
        <dbReference type="Proteomes" id="UP000813463"/>
    </source>
</evidence>
<dbReference type="SUPFAM" id="SSF51556">
    <property type="entry name" value="Metallo-dependent hydrolases"/>
    <property type="match status" value="1"/>
</dbReference>
<reference evidence="9" key="2">
    <citation type="submission" date="2025-08" db="UniProtKB">
        <authorList>
            <consortium name="RefSeq"/>
        </authorList>
    </citation>
    <scope>IDENTIFICATION</scope>
    <source>
        <tissue evidence="9">Leaf</tissue>
    </source>
</reference>
<keyword evidence="2" id="KW-0813">Transport</keyword>
<dbReference type="OrthoDB" id="2419613at2759"/>
<dbReference type="GeneID" id="110774902"/>
<feature type="domain" description="Cytochrome b561" evidence="7">
    <location>
        <begin position="70"/>
        <end position="206"/>
    </location>
</feature>
<dbReference type="PANTHER" id="PTHR23130">
    <property type="entry name" value="CYTOCHROME B561 AND DOMON DOMAIN-CONTAINING PROTEIN"/>
    <property type="match status" value="1"/>
</dbReference>
<keyword evidence="6" id="KW-0472">Membrane</keyword>
<evidence type="ECO:0000256" key="4">
    <source>
        <dbReference type="ARBA" id="ARBA00022982"/>
    </source>
</evidence>
<dbReference type="PROSITE" id="PS50939">
    <property type="entry name" value="CYTOCHROME_B561"/>
    <property type="match status" value="1"/>
</dbReference>
<keyword evidence="3" id="KW-0812">Transmembrane</keyword>
<keyword evidence="4" id="KW-0249">Electron transport</keyword>
<sequence>MKSSLHRALSCGRAEQREAAAVGTTVGTDGGGAGEAEATGEKNLSPLICFRFYFASFLHVAEIPHENQFVVDTIKIDHGTMSYLEKIDFLQGNLLAAHSVWVNDNETHGILNAVSWGLLFPIGAIIARYVRTIELADPVWFDIHVACQISGYAIGVVGWATGLQLGTSRLGLYTRAISTPMMKKQNNLLKRYQRILVLLIHLSSKF</sequence>
<keyword evidence="8" id="KW-1185">Reference proteome</keyword>
<dbReference type="InterPro" id="IPR006593">
    <property type="entry name" value="Cyt_b561/ferric_Rdtase_TM"/>
</dbReference>
<gene>
    <name evidence="9" type="primary">LOC110774902</name>
</gene>
<protein>
    <submittedName>
        <fullName evidence="9">Uncharacterized protein isoform X1</fullName>
    </submittedName>
</protein>
<dbReference type="AlphaFoldDB" id="A0A9R0HR85"/>
<dbReference type="InterPro" id="IPR032466">
    <property type="entry name" value="Metal_Hydrolase"/>
</dbReference>
<organism evidence="8 9">
    <name type="scientific">Spinacia oleracea</name>
    <name type="common">Spinach</name>
    <dbReference type="NCBI Taxonomy" id="3562"/>
    <lineage>
        <taxon>Eukaryota</taxon>
        <taxon>Viridiplantae</taxon>
        <taxon>Streptophyta</taxon>
        <taxon>Embryophyta</taxon>
        <taxon>Tracheophyta</taxon>
        <taxon>Spermatophyta</taxon>
        <taxon>Magnoliopsida</taxon>
        <taxon>eudicotyledons</taxon>
        <taxon>Gunneridae</taxon>
        <taxon>Pentapetalae</taxon>
        <taxon>Caryophyllales</taxon>
        <taxon>Chenopodiaceae</taxon>
        <taxon>Chenopodioideae</taxon>
        <taxon>Anserineae</taxon>
        <taxon>Spinacia</taxon>
    </lineage>
</organism>
<dbReference type="CDD" id="cd08760">
    <property type="entry name" value="Cyt_b561_FRRS1_like"/>
    <property type="match status" value="1"/>
</dbReference>
<dbReference type="SMART" id="SM00665">
    <property type="entry name" value="B561"/>
    <property type="match status" value="1"/>
</dbReference>
<comment type="subcellular location">
    <subcellularLocation>
        <location evidence="1">Membrane</location>
    </subcellularLocation>
</comment>
<dbReference type="RefSeq" id="XP_021835188.1">
    <property type="nucleotide sequence ID" value="XM_021979496.2"/>
</dbReference>
<keyword evidence="5" id="KW-1133">Transmembrane helix</keyword>
<dbReference type="Gene3D" id="1.20.120.1770">
    <property type="match status" value="1"/>
</dbReference>
<evidence type="ECO:0000256" key="5">
    <source>
        <dbReference type="ARBA" id="ARBA00022989"/>
    </source>
</evidence>
<evidence type="ECO:0000256" key="6">
    <source>
        <dbReference type="ARBA" id="ARBA00023136"/>
    </source>
</evidence>
<dbReference type="KEGG" id="soe:110774902"/>
<evidence type="ECO:0000256" key="1">
    <source>
        <dbReference type="ARBA" id="ARBA00004370"/>
    </source>
</evidence>
<accession>A0A9R0HR85</accession>
<evidence type="ECO:0000259" key="7">
    <source>
        <dbReference type="PROSITE" id="PS50939"/>
    </source>
</evidence>
<proteinExistence type="predicted"/>
<evidence type="ECO:0000256" key="2">
    <source>
        <dbReference type="ARBA" id="ARBA00022448"/>
    </source>
</evidence>
<reference evidence="8" key="1">
    <citation type="journal article" date="2021" name="Nat. Commun.">
        <title>Genomic analyses provide insights into spinach domestication and the genetic basis of agronomic traits.</title>
        <authorList>
            <person name="Cai X."/>
            <person name="Sun X."/>
            <person name="Xu C."/>
            <person name="Sun H."/>
            <person name="Wang X."/>
            <person name="Ge C."/>
            <person name="Zhang Z."/>
            <person name="Wang Q."/>
            <person name="Fei Z."/>
            <person name="Jiao C."/>
            <person name="Wang Q."/>
        </authorList>
    </citation>
    <scope>NUCLEOTIDE SEQUENCE [LARGE SCALE GENOMIC DNA]</scope>
    <source>
        <strain evidence="8">cv. Varoflay</strain>
    </source>
</reference>